<evidence type="ECO:0000313" key="1">
    <source>
        <dbReference type="EMBL" id="PSR73175.1"/>
    </source>
</evidence>
<dbReference type="Proteomes" id="UP000186601">
    <property type="component" value="Unassembled WGS sequence"/>
</dbReference>
<accession>A0A2R6NLC5</accession>
<protein>
    <submittedName>
        <fullName evidence="1">Uncharacterized protein</fullName>
    </submittedName>
</protein>
<comment type="caution">
    <text evidence="1">The sequence shown here is derived from an EMBL/GenBank/DDBJ whole genome shotgun (WGS) entry which is preliminary data.</text>
</comment>
<evidence type="ECO:0000313" key="2">
    <source>
        <dbReference type="Proteomes" id="UP000186601"/>
    </source>
</evidence>
<gene>
    <name evidence="1" type="ORF">PHLCEN_2v10963</name>
</gene>
<dbReference type="AlphaFoldDB" id="A0A2R6NLC5"/>
<dbReference type="OrthoDB" id="3067012at2759"/>
<proteinExistence type="predicted"/>
<sequence length="234" mass="26621">MDTLVPLVRCMPDGVLSSQQAYHTAARIRRLVIHEIKVEGLLHISAPHKLPSLPGFEVLGILAEHVSLLGGDLLPNLRELVWDVNDPERSIYAPLLFSSCLVACRIWRENDIPVFLRELALRSPGVQLLHLPFSVDVDQISLPPSFHALRKLHVPMKEYSTLLDFASLQFLESLHWSPSSEQMLPRIHRSLTPYFPALRKLRLDVGPLDLHHVITFLHSIQTTSLRSFRLHISK</sequence>
<keyword evidence="2" id="KW-1185">Reference proteome</keyword>
<dbReference type="EMBL" id="MLYV02001101">
    <property type="protein sequence ID" value="PSR73175.1"/>
    <property type="molecule type" value="Genomic_DNA"/>
</dbReference>
<reference evidence="1 2" key="1">
    <citation type="submission" date="2018-02" db="EMBL/GenBank/DDBJ databases">
        <title>Genome sequence of the basidiomycete white-rot fungus Phlebia centrifuga.</title>
        <authorList>
            <person name="Granchi Z."/>
            <person name="Peng M."/>
            <person name="de Vries R.P."/>
            <person name="Hilden K."/>
            <person name="Makela M.R."/>
            <person name="Grigoriev I."/>
            <person name="Riley R."/>
        </authorList>
    </citation>
    <scope>NUCLEOTIDE SEQUENCE [LARGE SCALE GENOMIC DNA]</scope>
    <source>
        <strain evidence="1 2">FBCC195</strain>
    </source>
</reference>
<name>A0A2R6NLC5_9APHY</name>
<organism evidence="1 2">
    <name type="scientific">Hermanssonia centrifuga</name>
    <dbReference type="NCBI Taxonomy" id="98765"/>
    <lineage>
        <taxon>Eukaryota</taxon>
        <taxon>Fungi</taxon>
        <taxon>Dikarya</taxon>
        <taxon>Basidiomycota</taxon>
        <taxon>Agaricomycotina</taxon>
        <taxon>Agaricomycetes</taxon>
        <taxon>Polyporales</taxon>
        <taxon>Meruliaceae</taxon>
        <taxon>Hermanssonia</taxon>
    </lineage>
</organism>